<protein>
    <submittedName>
        <fullName evidence="2">Uncharacterized protein</fullName>
    </submittedName>
</protein>
<dbReference type="AlphaFoldDB" id="A0A2N5SV58"/>
<dbReference type="Proteomes" id="UP000235388">
    <property type="component" value="Unassembled WGS sequence"/>
</dbReference>
<gene>
    <name evidence="2" type="ORF">PCANC_14637</name>
</gene>
<dbReference type="EMBL" id="PGCJ01000856">
    <property type="protein sequence ID" value="PLW17121.1"/>
    <property type="molecule type" value="Genomic_DNA"/>
</dbReference>
<evidence type="ECO:0000256" key="1">
    <source>
        <dbReference type="SAM" id="MobiDB-lite"/>
    </source>
</evidence>
<evidence type="ECO:0000313" key="2">
    <source>
        <dbReference type="EMBL" id="PLW17121.1"/>
    </source>
</evidence>
<organism evidence="2 3">
    <name type="scientific">Puccinia coronata f. sp. avenae</name>
    <dbReference type="NCBI Taxonomy" id="200324"/>
    <lineage>
        <taxon>Eukaryota</taxon>
        <taxon>Fungi</taxon>
        <taxon>Dikarya</taxon>
        <taxon>Basidiomycota</taxon>
        <taxon>Pucciniomycotina</taxon>
        <taxon>Pucciniomycetes</taxon>
        <taxon>Pucciniales</taxon>
        <taxon>Pucciniaceae</taxon>
        <taxon>Puccinia</taxon>
    </lineage>
</organism>
<name>A0A2N5SV58_9BASI</name>
<comment type="caution">
    <text evidence="2">The sequence shown here is derived from an EMBL/GenBank/DDBJ whole genome shotgun (WGS) entry which is preliminary data.</text>
</comment>
<accession>A0A2N5SV58</accession>
<reference evidence="2 3" key="1">
    <citation type="submission" date="2017-11" db="EMBL/GenBank/DDBJ databases">
        <title>De novo assembly and phasing of dikaryotic genomes from two isolates of Puccinia coronata f. sp. avenae, the causal agent of oat crown rust.</title>
        <authorList>
            <person name="Miller M.E."/>
            <person name="Zhang Y."/>
            <person name="Omidvar V."/>
            <person name="Sperschneider J."/>
            <person name="Schwessinger B."/>
            <person name="Raley C."/>
            <person name="Palmer J.M."/>
            <person name="Garnica D."/>
            <person name="Upadhyaya N."/>
            <person name="Rathjen J."/>
            <person name="Taylor J.M."/>
            <person name="Park R.F."/>
            <person name="Dodds P.N."/>
            <person name="Hirsch C.D."/>
            <person name="Kianian S.F."/>
            <person name="Figueroa M."/>
        </authorList>
    </citation>
    <scope>NUCLEOTIDE SEQUENCE [LARGE SCALE GENOMIC DNA]</scope>
    <source>
        <strain evidence="2">12NC29</strain>
    </source>
</reference>
<proteinExistence type="predicted"/>
<feature type="region of interest" description="Disordered" evidence="1">
    <location>
        <begin position="26"/>
        <end position="65"/>
    </location>
</feature>
<evidence type="ECO:0000313" key="3">
    <source>
        <dbReference type="Proteomes" id="UP000235388"/>
    </source>
</evidence>
<sequence>MNSQELTLTAVIAALNQIIVADKLMSHPTDDTQTPASQRQRIEEPQTPPSQIQPQRRVLSHDPFGHSPPAVTINLGVVQDGEELPSSHLAALFTTLGVAGDLEIYAGELAETAPSQRAAALITTIAGLAKRMNQISQQILAAPTDDQPINLRKQDKLKLQSPPFKRANLPPKFLKDNNHATQHVHAHVKTQLKHVRHKVQNVLMTGVNPTPNISHLPPINKLCRLLWQHFKDENNTATDKEINEELKPRPLWNYSWW</sequence>
<keyword evidence="3" id="KW-1185">Reference proteome</keyword>